<keyword evidence="12" id="KW-1185">Reference proteome</keyword>
<gene>
    <name evidence="10 11" type="primary">tolR</name>
    <name evidence="11" type="ORF">CXK95_15715</name>
</gene>
<dbReference type="RefSeq" id="WP_008570167.1">
    <property type="nucleotide sequence ID" value="NZ_CP065721.1"/>
</dbReference>
<organism evidence="11 12">
    <name type="scientific">Stutzerimonas degradans</name>
    <dbReference type="NCBI Taxonomy" id="2968968"/>
    <lineage>
        <taxon>Bacteria</taxon>
        <taxon>Pseudomonadati</taxon>
        <taxon>Pseudomonadota</taxon>
        <taxon>Gammaproteobacteria</taxon>
        <taxon>Pseudomonadales</taxon>
        <taxon>Pseudomonadaceae</taxon>
        <taxon>Stutzerimonas</taxon>
    </lineage>
</organism>
<evidence type="ECO:0000256" key="2">
    <source>
        <dbReference type="ARBA" id="ARBA00005811"/>
    </source>
</evidence>
<dbReference type="GO" id="GO:0051301">
    <property type="term" value="P:cell division"/>
    <property type="evidence" value="ECO:0007669"/>
    <property type="project" value="UniProtKB-UniRule"/>
</dbReference>
<protein>
    <recommendedName>
        <fullName evidence="10">Tol-Pal system protein TolR</fullName>
    </recommendedName>
</protein>
<name>A0A8E2QBR8_9GAMM</name>
<dbReference type="Gene3D" id="3.30.420.270">
    <property type="match status" value="1"/>
</dbReference>
<dbReference type="PANTHER" id="PTHR30558:SF7">
    <property type="entry name" value="TOL-PAL SYSTEM PROTEIN TOLR"/>
    <property type="match status" value="1"/>
</dbReference>
<comment type="function">
    <text evidence="10">Part of the Tol-Pal system, which plays a role in outer membrane invagination during cell division and is important for maintaining outer membrane integrity.</text>
</comment>
<evidence type="ECO:0000256" key="8">
    <source>
        <dbReference type="ARBA" id="ARBA00023136"/>
    </source>
</evidence>
<keyword evidence="3 10" id="KW-1003">Cell membrane</keyword>
<dbReference type="GO" id="GO:0005886">
    <property type="term" value="C:plasma membrane"/>
    <property type="evidence" value="ECO:0007669"/>
    <property type="project" value="UniProtKB-SubCell"/>
</dbReference>
<proteinExistence type="inferred from homology"/>
<keyword evidence="4 10" id="KW-0997">Cell inner membrane</keyword>
<dbReference type="NCBIfam" id="TIGR02801">
    <property type="entry name" value="tolR"/>
    <property type="match status" value="1"/>
</dbReference>
<dbReference type="GO" id="GO:0022857">
    <property type="term" value="F:transmembrane transporter activity"/>
    <property type="evidence" value="ECO:0007669"/>
    <property type="project" value="InterPro"/>
</dbReference>
<keyword evidence="6 10" id="KW-0812">Transmembrane</keyword>
<evidence type="ECO:0000256" key="1">
    <source>
        <dbReference type="ARBA" id="ARBA00004162"/>
    </source>
</evidence>
<dbReference type="PANTHER" id="PTHR30558">
    <property type="entry name" value="EXBD MEMBRANE COMPONENT OF PMF-DRIVEN MACROMOLECULE IMPORT SYSTEM"/>
    <property type="match status" value="1"/>
</dbReference>
<evidence type="ECO:0000256" key="9">
    <source>
        <dbReference type="ARBA" id="ARBA00023306"/>
    </source>
</evidence>
<evidence type="ECO:0000256" key="7">
    <source>
        <dbReference type="ARBA" id="ARBA00022989"/>
    </source>
</evidence>
<dbReference type="GO" id="GO:0015031">
    <property type="term" value="P:protein transport"/>
    <property type="evidence" value="ECO:0007669"/>
    <property type="project" value="InterPro"/>
</dbReference>
<dbReference type="Proteomes" id="UP000235881">
    <property type="component" value="Unassembled WGS sequence"/>
</dbReference>
<accession>A0A8E2QBR8</accession>
<comment type="subunit">
    <text evidence="10">The Tol-Pal system is composed of five core proteins: the inner membrane proteins TolA, TolQ and TolR, the periplasmic protein TolB and the outer membrane protein Pal. They form a network linking the inner and outer membranes and the peptidoglycan layer.</text>
</comment>
<evidence type="ECO:0000313" key="11">
    <source>
        <dbReference type="EMBL" id="PNF75488.1"/>
    </source>
</evidence>
<comment type="subcellular location">
    <subcellularLocation>
        <location evidence="10">Cell inner membrane</location>
        <topology evidence="10">Single-pass membrane protein</topology>
    </subcellularLocation>
    <subcellularLocation>
        <location evidence="1">Cell membrane</location>
        <topology evidence="1">Single-pass membrane protein</topology>
    </subcellularLocation>
</comment>
<dbReference type="InterPro" id="IPR003400">
    <property type="entry name" value="ExbD"/>
</dbReference>
<dbReference type="HAMAP" id="MF_02203">
    <property type="entry name" value="TolR"/>
    <property type="match status" value="1"/>
</dbReference>
<evidence type="ECO:0000313" key="12">
    <source>
        <dbReference type="Proteomes" id="UP000235881"/>
    </source>
</evidence>
<dbReference type="EMBL" id="POUK01000006">
    <property type="protein sequence ID" value="PNF75488.1"/>
    <property type="molecule type" value="Genomic_DNA"/>
</dbReference>
<feature type="transmembrane region" description="Helical" evidence="10">
    <location>
        <begin position="20"/>
        <end position="39"/>
    </location>
</feature>
<keyword evidence="7 10" id="KW-1133">Transmembrane helix</keyword>
<keyword evidence="9 10" id="KW-0131">Cell cycle</keyword>
<dbReference type="Pfam" id="PF02472">
    <property type="entry name" value="ExbD"/>
    <property type="match status" value="1"/>
</dbReference>
<evidence type="ECO:0000256" key="10">
    <source>
        <dbReference type="HAMAP-Rule" id="MF_02203"/>
    </source>
</evidence>
<comment type="similarity">
    <text evidence="2 10">Belongs to the ExbD/TolR family.</text>
</comment>
<keyword evidence="5 10" id="KW-0132">Cell division</keyword>
<reference evidence="11 12" key="1">
    <citation type="submission" date="2018-01" db="EMBL/GenBank/DDBJ databases">
        <title>Denitrification phenotypes of diverse strains of Pseudomonas stutzeri.</title>
        <authorList>
            <person name="Milligan D.A."/>
            <person name="Bergaust L."/>
            <person name="Bakken L.R."/>
            <person name="Frostegard A."/>
        </authorList>
    </citation>
    <scope>NUCLEOTIDE SEQUENCE [LARGE SCALE GENOMIC DNA]</scope>
    <source>
        <strain evidence="11 12">DSM 50238</strain>
    </source>
</reference>
<dbReference type="InterPro" id="IPR014168">
    <property type="entry name" value="Tol-Pal_TolR"/>
</dbReference>
<keyword evidence="8 10" id="KW-0472">Membrane</keyword>
<comment type="caution">
    <text evidence="11">The sequence shown here is derived from an EMBL/GenBank/DDBJ whole genome shotgun (WGS) entry which is preliminary data.</text>
</comment>
<evidence type="ECO:0000256" key="4">
    <source>
        <dbReference type="ARBA" id="ARBA00022519"/>
    </source>
</evidence>
<dbReference type="AlphaFoldDB" id="A0A8E2QBR8"/>
<evidence type="ECO:0000256" key="6">
    <source>
        <dbReference type="ARBA" id="ARBA00022692"/>
    </source>
</evidence>
<evidence type="ECO:0000256" key="5">
    <source>
        <dbReference type="ARBA" id="ARBA00022618"/>
    </source>
</evidence>
<evidence type="ECO:0000256" key="3">
    <source>
        <dbReference type="ARBA" id="ARBA00022475"/>
    </source>
</evidence>
<sequence>MLVRPQRKHGPKAEMNVVPYIDVMLVLLVIFMVTAPMLVQGVNIELPKVAAEALPTENERKLLTLSVKADGSFYWNLGSEIDIEQQADTAVELAEMRAKVASLIAVHGDAQVYVRADDAADYGRVVAAIAELQRGGVVNLGLITEAPDTLAPGAGQP</sequence>